<reference evidence="8" key="1">
    <citation type="submission" date="2017-10" db="EMBL/GenBank/DDBJ databases">
        <title>Rapid genome shrinkage in a self-fertile nematode reveals novel sperm competition proteins.</title>
        <authorList>
            <person name="Yin D."/>
            <person name="Schwarz E.M."/>
            <person name="Thomas C.G."/>
            <person name="Felde R.L."/>
            <person name="Korf I.F."/>
            <person name="Cutter A.D."/>
            <person name="Schartner C.M."/>
            <person name="Ralston E.J."/>
            <person name="Meyer B.J."/>
            <person name="Haag E.S."/>
        </authorList>
    </citation>
    <scope>NUCLEOTIDE SEQUENCE [LARGE SCALE GENOMIC DNA]</scope>
    <source>
        <strain evidence="8">JU1422</strain>
    </source>
</reference>
<evidence type="ECO:0000256" key="4">
    <source>
        <dbReference type="PROSITE-ProRule" id="PRU00176"/>
    </source>
</evidence>
<accession>A0A2G5UNI2</accession>
<dbReference type="EMBL" id="PDUG01000003">
    <property type="protein sequence ID" value="PIC41124.1"/>
    <property type="molecule type" value="Genomic_DNA"/>
</dbReference>
<dbReference type="AlphaFoldDB" id="A0A2G5UNI2"/>
<proteinExistence type="predicted"/>
<evidence type="ECO:0000259" key="6">
    <source>
        <dbReference type="PROSITE" id="PS50102"/>
    </source>
</evidence>
<dbReference type="PROSITE" id="PS50102">
    <property type="entry name" value="RRM"/>
    <property type="match status" value="1"/>
</dbReference>
<feature type="region of interest" description="Disordered" evidence="5">
    <location>
        <begin position="85"/>
        <end position="203"/>
    </location>
</feature>
<dbReference type="SMART" id="SM00360">
    <property type="entry name" value="RRM"/>
    <property type="match status" value="1"/>
</dbReference>
<dbReference type="Gene3D" id="3.30.70.330">
    <property type="match status" value="1"/>
</dbReference>
<keyword evidence="2 4" id="KW-0694">RNA-binding</keyword>
<evidence type="ECO:0000313" key="7">
    <source>
        <dbReference type="EMBL" id="PIC41124.1"/>
    </source>
</evidence>
<organism evidence="7 8">
    <name type="scientific">Caenorhabditis nigoni</name>
    <dbReference type="NCBI Taxonomy" id="1611254"/>
    <lineage>
        <taxon>Eukaryota</taxon>
        <taxon>Metazoa</taxon>
        <taxon>Ecdysozoa</taxon>
        <taxon>Nematoda</taxon>
        <taxon>Chromadorea</taxon>
        <taxon>Rhabditida</taxon>
        <taxon>Rhabditina</taxon>
        <taxon>Rhabditomorpha</taxon>
        <taxon>Rhabditoidea</taxon>
        <taxon>Rhabditidae</taxon>
        <taxon>Peloderinae</taxon>
        <taxon>Caenorhabditis</taxon>
    </lineage>
</organism>
<evidence type="ECO:0000313" key="8">
    <source>
        <dbReference type="Proteomes" id="UP000230233"/>
    </source>
</evidence>
<dbReference type="GO" id="GO:0000381">
    <property type="term" value="P:regulation of alternative mRNA splicing, via spliceosome"/>
    <property type="evidence" value="ECO:0007669"/>
    <property type="project" value="TreeGrafter"/>
</dbReference>
<feature type="compositionally biased region" description="Low complexity" evidence="5">
    <location>
        <begin position="164"/>
        <end position="175"/>
    </location>
</feature>
<dbReference type="InterPro" id="IPR052285">
    <property type="entry name" value="NEXT_complex_subunit"/>
</dbReference>
<protein>
    <recommendedName>
        <fullName evidence="6">RRM domain-containing protein</fullName>
    </recommendedName>
</protein>
<dbReference type="InterPro" id="IPR012677">
    <property type="entry name" value="Nucleotide-bd_a/b_plait_sf"/>
</dbReference>
<evidence type="ECO:0000256" key="2">
    <source>
        <dbReference type="ARBA" id="ARBA00022884"/>
    </source>
</evidence>
<sequence>MAGDSPPEERTVYVANITPEVTEDLLEELFLQAGPLVKVITRNVRDSTARFALVEFEDEESVIFAIKVMHGIRLFDREIQVKPRNNTRQEENYRRQRSEIDSLHREVEEGRIESNRRRSGGDRRDRRSGEWNSRDSRDSWDSRDSRSGRDSRDARDDRSRRSDSSWQSQHQSQQSMPRHHQSFNGGDNWRGGGGSGNHTQQNQQQFMSPESFMLPHQHFIHQMRHDLRNSAPASYGSSNSGGGGPSRRHQNPPHHHQHHNPNPPYTPRGTQNYQNRHRGGADRNSANHYNRQGGGRF</sequence>
<dbReference type="PANTHER" id="PTHR13798:SF11">
    <property type="entry name" value="RNA-BINDING PROTEIN 7-RELATED"/>
    <property type="match status" value="1"/>
</dbReference>
<feature type="compositionally biased region" description="Low complexity" evidence="5">
    <location>
        <begin position="229"/>
        <end position="238"/>
    </location>
</feature>
<dbReference type="GO" id="GO:0005654">
    <property type="term" value="C:nucleoplasm"/>
    <property type="evidence" value="ECO:0007669"/>
    <property type="project" value="UniProtKB-SubCell"/>
</dbReference>
<name>A0A2G5UNI2_9PELO</name>
<feature type="domain" description="RRM" evidence="6">
    <location>
        <begin position="10"/>
        <end position="86"/>
    </location>
</feature>
<comment type="caution">
    <text evidence="7">The sequence shown here is derived from an EMBL/GenBank/DDBJ whole genome shotgun (WGS) entry which is preliminary data.</text>
</comment>
<dbReference type="GO" id="GO:0003727">
    <property type="term" value="F:single-stranded RNA binding"/>
    <property type="evidence" value="ECO:0007669"/>
    <property type="project" value="TreeGrafter"/>
</dbReference>
<evidence type="ECO:0000256" key="1">
    <source>
        <dbReference type="ARBA" id="ARBA00004642"/>
    </source>
</evidence>
<dbReference type="Proteomes" id="UP000230233">
    <property type="component" value="Chromosome III"/>
</dbReference>
<feature type="compositionally biased region" description="Basic residues" evidence="5">
    <location>
        <begin position="246"/>
        <end position="259"/>
    </location>
</feature>
<dbReference type="PANTHER" id="PTHR13798">
    <property type="entry name" value="RNA BINDING MOTIF RBM PROTEIN -RELATED"/>
    <property type="match status" value="1"/>
</dbReference>
<dbReference type="STRING" id="1611254.A0A2G5UNI2"/>
<evidence type="ECO:0000256" key="3">
    <source>
        <dbReference type="ARBA" id="ARBA00023242"/>
    </source>
</evidence>
<keyword evidence="8" id="KW-1185">Reference proteome</keyword>
<keyword evidence="3" id="KW-0539">Nucleus</keyword>
<dbReference type="SUPFAM" id="SSF54928">
    <property type="entry name" value="RNA-binding domain, RBD"/>
    <property type="match status" value="1"/>
</dbReference>
<gene>
    <name evidence="7" type="primary">Cni-Y37D8A.21</name>
    <name evidence="7" type="synonym">Cnig_chr_III.g8650</name>
    <name evidence="7" type="ORF">B9Z55_008650</name>
</gene>
<dbReference type="InterPro" id="IPR000504">
    <property type="entry name" value="RRM_dom"/>
</dbReference>
<feature type="region of interest" description="Disordered" evidence="5">
    <location>
        <begin position="229"/>
        <end position="297"/>
    </location>
</feature>
<comment type="subcellular location">
    <subcellularLocation>
        <location evidence="1">Nucleus</location>
        <location evidence="1">Nucleoplasm</location>
    </subcellularLocation>
</comment>
<dbReference type="InterPro" id="IPR035979">
    <property type="entry name" value="RBD_domain_sf"/>
</dbReference>
<dbReference type="OrthoDB" id="407442at2759"/>
<feature type="compositionally biased region" description="Basic and acidic residues" evidence="5">
    <location>
        <begin position="85"/>
        <end position="163"/>
    </location>
</feature>
<evidence type="ECO:0000256" key="5">
    <source>
        <dbReference type="SAM" id="MobiDB-lite"/>
    </source>
</evidence>
<dbReference type="Pfam" id="PF00076">
    <property type="entry name" value="RRM_1"/>
    <property type="match status" value="1"/>
</dbReference>